<proteinExistence type="predicted"/>
<feature type="compositionally biased region" description="Basic and acidic residues" evidence="8">
    <location>
        <begin position="7"/>
        <end position="16"/>
    </location>
</feature>
<comment type="subcellular location">
    <subcellularLocation>
        <location evidence="1">Membrane</location>
    </subcellularLocation>
</comment>
<evidence type="ECO:0000256" key="9">
    <source>
        <dbReference type="SAM" id="Phobius"/>
    </source>
</evidence>
<dbReference type="GO" id="GO:0008320">
    <property type="term" value="F:protein transmembrane transporter activity"/>
    <property type="evidence" value="ECO:0007669"/>
    <property type="project" value="InterPro"/>
</dbReference>
<reference evidence="10" key="1">
    <citation type="submission" date="2018-05" db="EMBL/GenBank/DDBJ databases">
        <authorList>
            <person name="Lanie J.A."/>
            <person name="Ng W.-L."/>
            <person name="Kazmierczak K.M."/>
            <person name="Andrzejewski T.M."/>
            <person name="Davidsen T.M."/>
            <person name="Wayne K.J."/>
            <person name="Tettelin H."/>
            <person name="Glass J.I."/>
            <person name="Rusch D."/>
            <person name="Podicherti R."/>
            <person name="Tsui H.-C.T."/>
            <person name="Winkler M.E."/>
        </authorList>
    </citation>
    <scope>NUCLEOTIDE SEQUENCE</scope>
</reference>
<keyword evidence="7 9" id="KW-0472">Membrane</keyword>
<dbReference type="InterPro" id="IPR005807">
    <property type="entry name" value="SecE_bac"/>
</dbReference>
<keyword evidence="3 9" id="KW-0812">Transmembrane</keyword>
<evidence type="ECO:0000256" key="1">
    <source>
        <dbReference type="ARBA" id="ARBA00004370"/>
    </source>
</evidence>
<keyword evidence="6" id="KW-0811">Translocation</keyword>
<dbReference type="GO" id="GO:0006886">
    <property type="term" value="P:intracellular protein transport"/>
    <property type="evidence" value="ECO:0007669"/>
    <property type="project" value="InterPro"/>
</dbReference>
<dbReference type="GO" id="GO:0006605">
    <property type="term" value="P:protein targeting"/>
    <property type="evidence" value="ECO:0007669"/>
    <property type="project" value="InterPro"/>
</dbReference>
<feature type="non-terminal residue" evidence="10">
    <location>
        <position position="88"/>
    </location>
</feature>
<evidence type="ECO:0000256" key="6">
    <source>
        <dbReference type="ARBA" id="ARBA00023010"/>
    </source>
</evidence>
<accession>A0A382ZR75</accession>
<evidence type="ECO:0000256" key="2">
    <source>
        <dbReference type="ARBA" id="ARBA00022448"/>
    </source>
</evidence>
<dbReference type="AlphaFoldDB" id="A0A382ZR75"/>
<dbReference type="Gene3D" id="1.20.5.1030">
    <property type="entry name" value="Preprotein translocase secy subunit"/>
    <property type="match status" value="1"/>
</dbReference>
<gene>
    <name evidence="10" type="ORF">METZ01_LOCUS450970</name>
</gene>
<dbReference type="InterPro" id="IPR001901">
    <property type="entry name" value="Translocase_SecE/Sec61-g"/>
</dbReference>
<organism evidence="10">
    <name type="scientific">marine metagenome</name>
    <dbReference type="NCBI Taxonomy" id="408172"/>
    <lineage>
        <taxon>unclassified sequences</taxon>
        <taxon>metagenomes</taxon>
        <taxon>ecological metagenomes</taxon>
    </lineage>
</organism>
<dbReference type="GO" id="GO:0009306">
    <property type="term" value="P:protein secretion"/>
    <property type="evidence" value="ECO:0007669"/>
    <property type="project" value="InterPro"/>
</dbReference>
<evidence type="ECO:0000256" key="7">
    <source>
        <dbReference type="ARBA" id="ARBA00023136"/>
    </source>
</evidence>
<evidence type="ECO:0008006" key="11">
    <source>
        <dbReference type="Google" id="ProtNLM"/>
    </source>
</evidence>
<dbReference type="Pfam" id="PF00584">
    <property type="entry name" value="SecE"/>
    <property type="match status" value="1"/>
</dbReference>
<dbReference type="EMBL" id="UINC01186073">
    <property type="protein sequence ID" value="SVD98116.1"/>
    <property type="molecule type" value="Genomic_DNA"/>
</dbReference>
<feature type="region of interest" description="Disordered" evidence="8">
    <location>
        <begin position="1"/>
        <end position="44"/>
    </location>
</feature>
<dbReference type="NCBIfam" id="TIGR00964">
    <property type="entry name" value="secE_bact"/>
    <property type="match status" value="1"/>
</dbReference>
<feature type="transmembrane region" description="Helical" evidence="9">
    <location>
        <begin position="69"/>
        <end position="87"/>
    </location>
</feature>
<evidence type="ECO:0000256" key="5">
    <source>
        <dbReference type="ARBA" id="ARBA00022989"/>
    </source>
</evidence>
<dbReference type="InterPro" id="IPR038379">
    <property type="entry name" value="SecE_sf"/>
</dbReference>
<evidence type="ECO:0000313" key="10">
    <source>
        <dbReference type="EMBL" id="SVD98116.1"/>
    </source>
</evidence>
<evidence type="ECO:0000256" key="3">
    <source>
        <dbReference type="ARBA" id="ARBA00022692"/>
    </source>
</evidence>
<keyword evidence="2" id="KW-0813">Transport</keyword>
<keyword evidence="5 9" id="KW-1133">Transmembrane helix</keyword>
<dbReference type="GO" id="GO:0016020">
    <property type="term" value="C:membrane"/>
    <property type="evidence" value="ECO:0007669"/>
    <property type="project" value="UniProtKB-SubCell"/>
</dbReference>
<protein>
    <recommendedName>
        <fullName evidence="11">Preprotein translocase subunit SecE</fullName>
    </recommendedName>
</protein>
<evidence type="ECO:0000256" key="8">
    <source>
        <dbReference type="SAM" id="MobiDB-lite"/>
    </source>
</evidence>
<name>A0A382ZR75_9ZZZZ</name>
<sequence length="88" mass="9716">MGRRARREQAKADRRTQGRGATPPRGGLGTSTSAATGESPRNGSWWKPKWITDIYGELRRVTWPTRLEIANLTVVVILVSILLGFVLG</sequence>
<evidence type="ECO:0000256" key="4">
    <source>
        <dbReference type="ARBA" id="ARBA00022927"/>
    </source>
</evidence>
<keyword evidence="4" id="KW-0653">Protein transport</keyword>